<proteinExistence type="predicted"/>
<protein>
    <submittedName>
        <fullName evidence="1">Uncharacterized protein</fullName>
    </submittedName>
</protein>
<sequence length="59" mass="6761">MTTAACVLIRKRDRGGLPKSAYMTQGPRRILTPSRITFKEYYLVPSHQLAFLQTPHLET</sequence>
<accession>A0A085MUJ3</accession>
<gene>
    <name evidence="1" type="ORF">M514_26950</name>
</gene>
<reference evidence="1" key="1">
    <citation type="journal article" date="2014" name="Nat. Genet.">
        <title>Genome and transcriptome of the porcine whipworm Trichuris suis.</title>
        <authorList>
            <person name="Jex A.R."/>
            <person name="Nejsum P."/>
            <person name="Schwarz E.M."/>
            <person name="Hu L."/>
            <person name="Young N.D."/>
            <person name="Hall R.S."/>
            <person name="Korhonen P.K."/>
            <person name="Liao S."/>
            <person name="Thamsborg S."/>
            <person name="Xia J."/>
            <person name="Xu P."/>
            <person name="Wang S."/>
            <person name="Scheerlinck J.P."/>
            <person name="Hofmann A."/>
            <person name="Sternberg P.W."/>
            <person name="Wang J."/>
            <person name="Gasser R.B."/>
        </authorList>
    </citation>
    <scope>NUCLEOTIDE SEQUENCE [LARGE SCALE GENOMIC DNA]</scope>
    <source>
        <strain evidence="1">DCEP-RM93F</strain>
    </source>
</reference>
<name>A0A085MUJ3_9BILA</name>
<evidence type="ECO:0000313" key="1">
    <source>
        <dbReference type="EMBL" id="KFD60889.1"/>
    </source>
</evidence>
<dbReference type="AlphaFoldDB" id="A0A085MUJ3"/>
<organism evidence="1">
    <name type="scientific">Trichuris suis</name>
    <name type="common">pig whipworm</name>
    <dbReference type="NCBI Taxonomy" id="68888"/>
    <lineage>
        <taxon>Eukaryota</taxon>
        <taxon>Metazoa</taxon>
        <taxon>Ecdysozoa</taxon>
        <taxon>Nematoda</taxon>
        <taxon>Enoplea</taxon>
        <taxon>Dorylaimia</taxon>
        <taxon>Trichinellida</taxon>
        <taxon>Trichuridae</taxon>
        <taxon>Trichuris</taxon>
    </lineage>
</organism>
<dbReference type="Proteomes" id="UP000030758">
    <property type="component" value="Unassembled WGS sequence"/>
</dbReference>
<dbReference type="EMBL" id="KL367644">
    <property type="protein sequence ID" value="KFD60889.1"/>
    <property type="molecule type" value="Genomic_DNA"/>
</dbReference>